<feature type="compositionally biased region" description="Pro residues" evidence="1">
    <location>
        <begin position="33"/>
        <end position="45"/>
    </location>
</feature>
<dbReference type="EMBL" id="KL993506">
    <property type="protein sequence ID" value="KFK22023.1"/>
    <property type="molecule type" value="Genomic_DNA"/>
</dbReference>
<dbReference type="AlphaFoldDB" id="A0A087FWM1"/>
<reference evidence="3" key="1">
    <citation type="journal article" date="2015" name="Nat. Plants">
        <title>Genome expansion of Arabis alpina linked with retrotransposition and reduced symmetric DNA methylation.</title>
        <authorList>
            <person name="Willing E.M."/>
            <person name="Rawat V."/>
            <person name="Mandakova T."/>
            <person name="Maumus F."/>
            <person name="James G.V."/>
            <person name="Nordstroem K.J."/>
            <person name="Becker C."/>
            <person name="Warthmann N."/>
            <person name="Chica C."/>
            <person name="Szarzynska B."/>
            <person name="Zytnicki M."/>
            <person name="Albani M.C."/>
            <person name="Kiefer C."/>
            <person name="Bergonzi S."/>
            <person name="Castaings L."/>
            <person name="Mateos J.L."/>
            <person name="Berns M.C."/>
            <person name="Bujdoso N."/>
            <person name="Piofczyk T."/>
            <person name="de Lorenzo L."/>
            <person name="Barrero-Sicilia C."/>
            <person name="Mateos I."/>
            <person name="Piednoel M."/>
            <person name="Hagmann J."/>
            <person name="Chen-Min-Tao R."/>
            <person name="Iglesias-Fernandez R."/>
            <person name="Schuster S.C."/>
            <person name="Alonso-Blanco C."/>
            <person name="Roudier F."/>
            <person name="Carbonero P."/>
            <person name="Paz-Ares J."/>
            <person name="Davis S.J."/>
            <person name="Pecinka A."/>
            <person name="Quesneville H."/>
            <person name="Colot V."/>
            <person name="Lysak M.A."/>
            <person name="Weigel D."/>
            <person name="Coupland G."/>
            <person name="Schneeberger K."/>
        </authorList>
    </citation>
    <scope>NUCLEOTIDE SEQUENCE [LARGE SCALE GENOMIC DNA]</scope>
    <source>
        <strain evidence="3">cv. Pajares</strain>
    </source>
</reference>
<evidence type="ECO:0000313" key="2">
    <source>
        <dbReference type="EMBL" id="KFK22023.1"/>
    </source>
</evidence>
<dbReference type="Gramene" id="KFK22023">
    <property type="protein sequence ID" value="KFK22023"/>
    <property type="gene ID" value="AALP_AAs48293U000100"/>
</dbReference>
<evidence type="ECO:0000313" key="3">
    <source>
        <dbReference type="Proteomes" id="UP000029120"/>
    </source>
</evidence>
<evidence type="ECO:0000256" key="1">
    <source>
        <dbReference type="SAM" id="MobiDB-lite"/>
    </source>
</evidence>
<name>A0A087FWM1_ARAAL</name>
<organism evidence="2 3">
    <name type="scientific">Arabis alpina</name>
    <name type="common">Alpine rock-cress</name>
    <dbReference type="NCBI Taxonomy" id="50452"/>
    <lineage>
        <taxon>Eukaryota</taxon>
        <taxon>Viridiplantae</taxon>
        <taxon>Streptophyta</taxon>
        <taxon>Embryophyta</taxon>
        <taxon>Tracheophyta</taxon>
        <taxon>Spermatophyta</taxon>
        <taxon>Magnoliopsida</taxon>
        <taxon>eudicotyledons</taxon>
        <taxon>Gunneridae</taxon>
        <taxon>Pentapetalae</taxon>
        <taxon>rosids</taxon>
        <taxon>malvids</taxon>
        <taxon>Brassicales</taxon>
        <taxon>Brassicaceae</taxon>
        <taxon>Arabideae</taxon>
        <taxon>Arabis</taxon>
    </lineage>
</organism>
<sequence>MLSSTEIVALFGSASSVAPSRMLETTVTIQVRPSPPPEPPDPPDTLPATSLSLTSMKLHHGTGSCCLPRCSRGPSNPPIVGDFPLLHGPRGSAFHRRSSDVDSIVTGVAQFQPSPRISSDVNFCP</sequence>
<protein>
    <submittedName>
        <fullName evidence="2">Uncharacterized protein</fullName>
    </submittedName>
</protein>
<keyword evidence="3" id="KW-1185">Reference proteome</keyword>
<accession>A0A087FWM1</accession>
<gene>
    <name evidence="2" type="ORF">AALP_AAs48293U000100</name>
</gene>
<dbReference type="Proteomes" id="UP000029120">
    <property type="component" value="Unassembled WGS sequence"/>
</dbReference>
<proteinExistence type="predicted"/>
<feature type="region of interest" description="Disordered" evidence="1">
    <location>
        <begin position="30"/>
        <end position="49"/>
    </location>
</feature>